<dbReference type="PANTHER" id="PTHR11452">
    <property type="entry name" value="ALPHA-GALACTOSIDASE/ALPHA-N-ACETYLGALACTOSAMINIDASE"/>
    <property type="match status" value="1"/>
</dbReference>
<evidence type="ECO:0000256" key="2">
    <source>
        <dbReference type="ARBA" id="ARBA00022729"/>
    </source>
</evidence>
<comment type="caution">
    <text evidence="13">The sequence shown here is derived from an EMBL/GenBank/DDBJ whole genome shotgun (WGS) entry which is preliminary data.</text>
</comment>
<protein>
    <recommendedName>
        <fullName evidence="8">Alpha-galactosidase</fullName>
        <ecNumber evidence="8">3.2.1.22</ecNumber>
    </recommendedName>
    <alternativeName>
        <fullName evidence="8">Melibiase</fullName>
    </alternativeName>
</protein>
<evidence type="ECO:0000259" key="11">
    <source>
        <dbReference type="Pfam" id="PF03442"/>
    </source>
</evidence>
<dbReference type="Gene3D" id="2.60.120.260">
    <property type="entry name" value="Galactose-binding domain-like"/>
    <property type="match status" value="2"/>
</dbReference>
<comment type="similarity">
    <text evidence="1 8">Belongs to the glycosyl hydrolase 27 family.</text>
</comment>
<dbReference type="PANTHER" id="PTHR11452:SF75">
    <property type="entry name" value="ALPHA-GALACTOSIDASE MEL1"/>
    <property type="match status" value="1"/>
</dbReference>
<dbReference type="EC" id="3.2.1.22" evidence="8"/>
<dbReference type="InterPro" id="IPR017853">
    <property type="entry name" value="GH"/>
</dbReference>
<keyword evidence="14" id="KW-1185">Reference proteome</keyword>
<dbReference type="Pfam" id="PF16499">
    <property type="entry name" value="Melibiase_2"/>
    <property type="match status" value="2"/>
</dbReference>
<feature type="signal peptide" evidence="10">
    <location>
        <begin position="1"/>
        <end position="31"/>
    </location>
</feature>
<dbReference type="Pfam" id="PF03442">
    <property type="entry name" value="CBM_X2"/>
    <property type="match status" value="1"/>
</dbReference>
<evidence type="ECO:0000256" key="4">
    <source>
        <dbReference type="ARBA" id="ARBA00023001"/>
    </source>
</evidence>
<dbReference type="InterPro" id="IPR002241">
    <property type="entry name" value="Glyco_hydro_27"/>
</dbReference>
<dbReference type="SUPFAM" id="SSF51011">
    <property type="entry name" value="Glycosyl hydrolase domain"/>
    <property type="match status" value="1"/>
</dbReference>
<feature type="domain" description="Carbohydrate binding X2" evidence="11">
    <location>
        <begin position="672"/>
        <end position="743"/>
    </location>
</feature>
<keyword evidence="5" id="KW-0119">Carbohydrate metabolism</keyword>
<reference evidence="14" key="1">
    <citation type="journal article" date="2019" name="Int. J. Syst. Evol. Microbiol.">
        <title>The Global Catalogue of Microorganisms (GCM) 10K type strain sequencing project: providing services to taxonomists for standard genome sequencing and annotation.</title>
        <authorList>
            <consortium name="The Broad Institute Genomics Platform"/>
            <consortium name="The Broad Institute Genome Sequencing Center for Infectious Disease"/>
            <person name="Wu L."/>
            <person name="Ma J."/>
        </authorList>
    </citation>
    <scope>NUCLEOTIDE SEQUENCE [LARGE SCALE GENOMIC DNA]</scope>
    <source>
        <strain evidence="14">JCM 10977</strain>
    </source>
</reference>
<dbReference type="Proteomes" id="UP001500542">
    <property type="component" value="Unassembled WGS sequence"/>
</dbReference>
<evidence type="ECO:0000256" key="3">
    <source>
        <dbReference type="ARBA" id="ARBA00022801"/>
    </source>
</evidence>
<dbReference type="CDD" id="cd14792">
    <property type="entry name" value="GH27"/>
    <property type="match status" value="1"/>
</dbReference>
<name>A0ABP3ZYT2_9ACTN</name>
<evidence type="ECO:0000256" key="1">
    <source>
        <dbReference type="ARBA" id="ARBA00009743"/>
    </source>
</evidence>
<evidence type="ECO:0000256" key="9">
    <source>
        <dbReference type="SAM" id="MobiDB-lite"/>
    </source>
</evidence>
<dbReference type="Gene3D" id="2.60.40.1180">
    <property type="entry name" value="Golgi alpha-mannosidase II"/>
    <property type="match status" value="1"/>
</dbReference>
<dbReference type="Pfam" id="PF17801">
    <property type="entry name" value="Melibiase_C"/>
    <property type="match status" value="1"/>
</dbReference>
<keyword evidence="3 8" id="KW-0378">Hydrolase</keyword>
<dbReference type="InterPro" id="IPR013785">
    <property type="entry name" value="Aldolase_TIM"/>
</dbReference>
<gene>
    <name evidence="13" type="ORF">GCM10009554_10860</name>
</gene>
<dbReference type="PRINTS" id="PR00740">
    <property type="entry name" value="GLHYDRLASE27"/>
</dbReference>
<keyword evidence="2 10" id="KW-0732">Signal</keyword>
<keyword evidence="6 8" id="KW-0326">Glycosidase</keyword>
<keyword evidence="8" id="KW-1015">Disulfide bond</keyword>
<dbReference type="InterPro" id="IPR014756">
    <property type="entry name" value="Ig_E-set"/>
</dbReference>
<dbReference type="SUPFAM" id="SSF81296">
    <property type="entry name" value="E set domains"/>
    <property type="match status" value="1"/>
</dbReference>
<feature type="chain" id="PRO_5046374593" description="Alpha-galactosidase" evidence="10">
    <location>
        <begin position="32"/>
        <end position="840"/>
    </location>
</feature>
<dbReference type="InterPro" id="IPR041233">
    <property type="entry name" value="Melibiase_C"/>
</dbReference>
<feature type="region of interest" description="Disordered" evidence="9">
    <location>
        <begin position="32"/>
        <end position="61"/>
    </location>
</feature>
<dbReference type="EMBL" id="BAAAHK010000003">
    <property type="protein sequence ID" value="GAA0928911.1"/>
    <property type="molecule type" value="Genomic_DNA"/>
</dbReference>
<evidence type="ECO:0000256" key="5">
    <source>
        <dbReference type="ARBA" id="ARBA00023277"/>
    </source>
</evidence>
<keyword evidence="7" id="KW-0624">Polysaccharide degradation</keyword>
<evidence type="ECO:0000256" key="8">
    <source>
        <dbReference type="RuleBase" id="RU361168"/>
    </source>
</evidence>
<dbReference type="Gene3D" id="3.20.20.70">
    <property type="entry name" value="Aldolase class I"/>
    <property type="match status" value="1"/>
</dbReference>
<sequence>MSRFLRNKTRRGVLAGVLVAAVLPIGLTASAAQGPGGAKPAPNAADAKTKTTTSTTAGSISMPANVVTSGSPSLGPAGAIAAKPYMGWSSYSMQVYSNDGGNWINEAQITAQSDAMHKKLQPYGFDRINIDAAWNGGTDEYGRPVPSTKLYPKGLPALIKHIHDNGQKVGIYSIPGISKAVLDANYPVYGAPECRTGNLAKQPLQQGDYWGFGYRVDMDNPCAQKYIDSIVDLMASWGVDFLKFDSVTPGSGKNDLSLDARDEVKGWSQALARHKIWLELSWALDINYADYWKSVANGWRVEWDVECYCPGEALTAWPNINRLFPKAADWWRHAGPGGWNDFDSLNVGNGTMDGLTKDERRTAATLWAVSAAPFYIGNDMTKLDQYGVELLTNPEVIAVNQAGRPAQPVSTKSNKQVWYSLNADSSYTVALFNLGTTEADMTAKFSDLGLDGSATVRDLWARRDLGQYNGSYTAAVVPPHGVRLFKVTPAKKAAIRVNDDDLRVAYDGVWTRNNNNEVPAVSEPLTVNVTDTGTQTPPVAGNGGTRTVELNNDNSGIVYTGSWSRSTGRGLGDYQDDVQYTETNGDAFSYSFVGNGVDYITEKDPSQGEVEIYVDGALKATVDTHADSRSAQQTVFSISDLPNGSHTIRGVKKSGQFMLVDKLVIRQESLLNPGTASFDKQAQADVTTEIARDPGELASVANAGKLLVKGTDYTVAGKVVTIKKEYLATQPVGSTKLDFSFKGDYRDDVHAATADGASLTFAFKGVSVDWVTALAPDQGNADVFIDGKLVTRVNLHSDARLTTQPVFSKTGLTDGNHTLKIVKVSGDVLRNDQLRYTLAK</sequence>
<comment type="catalytic activity">
    <reaction evidence="8">
        <text>Hydrolysis of terminal, non-reducing alpha-D-galactose residues in alpha-D-galactosides, including galactose oligosaccharides, galactomannans and galactolipids.</text>
        <dbReference type="EC" id="3.2.1.22"/>
    </reaction>
</comment>
<dbReference type="RefSeq" id="WP_343965407.1">
    <property type="nucleotide sequence ID" value="NZ_BAAAHK010000003.1"/>
</dbReference>
<accession>A0ABP3ZYT2</accession>
<dbReference type="InterPro" id="IPR013780">
    <property type="entry name" value="Glyco_hydro_b"/>
</dbReference>
<evidence type="ECO:0000256" key="6">
    <source>
        <dbReference type="ARBA" id="ARBA00023295"/>
    </source>
</evidence>
<proteinExistence type="inferred from homology"/>
<evidence type="ECO:0000313" key="14">
    <source>
        <dbReference type="Proteomes" id="UP001500542"/>
    </source>
</evidence>
<evidence type="ECO:0000313" key="13">
    <source>
        <dbReference type="EMBL" id="GAA0928911.1"/>
    </source>
</evidence>
<organism evidence="13 14">
    <name type="scientific">Kribbella koreensis</name>
    <dbReference type="NCBI Taxonomy" id="57909"/>
    <lineage>
        <taxon>Bacteria</taxon>
        <taxon>Bacillati</taxon>
        <taxon>Actinomycetota</taxon>
        <taxon>Actinomycetes</taxon>
        <taxon>Propionibacteriales</taxon>
        <taxon>Kribbellaceae</taxon>
        <taxon>Kribbella</taxon>
    </lineage>
</organism>
<keyword evidence="4" id="KW-0136">Cellulose degradation</keyword>
<feature type="compositionally biased region" description="Low complexity" evidence="9">
    <location>
        <begin position="32"/>
        <end position="59"/>
    </location>
</feature>
<feature type="domain" description="Alpha galactosidase C-terminal" evidence="12">
    <location>
        <begin position="414"/>
        <end position="487"/>
    </location>
</feature>
<evidence type="ECO:0000259" key="12">
    <source>
        <dbReference type="Pfam" id="PF17801"/>
    </source>
</evidence>
<dbReference type="InterPro" id="IPR005102">
    <property type="entry name" value="Carbo-bd_X2"/>
</dbReference>
<evidence type="ECO:0000256" key="7">
    <source>
        <dbReference type="ARBA" id="ARBA00023326"/>
    </source>
</evidence>
<dbReference type="SUPFAM" id="SSF51445">
    <property type="entry name" value="(Trans)glycosidases"/>
    <property type="match status" value="1"/>
</dbReference>
<evidence type="ECO:0000256" key="10">
    <source>
        <dbReference type="SAM" id="SignalP"/>
    </source>
</evidence>